<proteinExistence type="predicted"/>
<feature type="compositionally biased region" description="Polar residues" evidence="1">
    <location>
        <begin position="276"/>
        <end position="288"/>
    </location>
</feature>
<comment type="caution">
    <text evidence="2">The sequence shown here is derived from an EMBL/GenBank/DDBJ whole genome shotgun (WGS) entry which is preliminary data.</text>
</comment>
<reference evidence="2" key="1">
    <citation type="journal article" date="2019" name="Plant J.">
        <title>Chlorella vulgaris genome assembly and annotation reveals the molecular basis for metabolic acclimation to high light conditions.</title>
        <authorList>
            <person name="Cecchin M."/>
            <person name="Marcolungo L."/>
            <person name="Rossato M."/>
            <person name="Girolomoni L."/>
            <person name="Cosentino E."/>
            <person name="Cuine S."/>
            <person name="Li-Beisson Y."/>
            <person name="Delledonne M."/>
            <person name="Ballottari M."/>
        </authorList>
    </citation>
    <scope>NUCLEOTIDE SEQUENCE</scope>
    <source>
        <strain evidence="2">211/11P</strain>
    </source>
</reference>
<feature type="region of interest" description="Disordered" evidence="1">
    <location>
        <begin position="328"/>
        <end position="467"/>
    </location>
</feature>
<sequence>MMRRATESPRPPPSPTPALPAALQIPPELPVDLSNNMQAAPALPVKADPQQRGQAVPHEAEAEAQASQPAPPQLANDDSRSDDDPTPENEYYSVEAVARVLVPNTRLQQRRLFLPKSDNGAINVPKLKRYRWGRILADKTKKQTALEFPWDSLTSCSSTLPAKSGAPYRLGTDREYLKVLERPANAEDDLDLSEEEDTKVGKVLKNLHQLELVLEAAGDNDIRKLGNPSIAVRRGEMMVMITKGDDGWVDKLFEGGDNGNDVANTLMRLSHGVGPASSQAASPHNSDGGSSGFKGFQQPAASPAVRVQPPRQVAAAGAAKTTIIALKEAASDAPASKKRSRKSREQSAPQDEHPSENEPPAARPRTYHPSEAGTSAGHAAFQEPSLSLAGWVTTPTQDQDTPPASTRSAPPPAGHQAQQMQQPAVQPANQPANQPAEQPADQPAVQPAVQPAEVETAADRAARLRADAEKARLEQARLEQEAQEAAAERARLEQEAAEAVAQAAQEAAAERARLEQENATDRDEIRDTDDQVGQAMVEMRDRQAEMLELERRLGDLQRLQDDEQGLIDVLLEDRDQRFQCIAQRNQRLAAIEEEMNAL</sequence>
<protein>
    <submittedName>
        <fullName evidence="2">Uncharacterized protein</fullName>
    </submittedName>
</protein>
<name>A0A9D4TS04_CHLVU</name>
<evidence type="ECO:0000313" key="2">
    <source>
        <dbReference type="EMBL" id="KAI3433364.1"/>
    </source>
</evidence>
<evidence type="ECO:0000313" key="3">
    <source>
        <dbReference type="Proteomes" id="UP001055712"/>
    </source>
</evidence>
<gene>
    <name evidence="2" type="ORF">D9Q98_003181</name>
</gene>
<organism evidence="2 3">
    <name type="scientific">Chlorella vulgaris</name>
    <name type="common">Green alga</name>
    <dbReference type="NCBI Taxonomy" id="3077"/>
    <lineage>
        <taxon>Eukaryota</taxon>
        <taxon>Viridiplantae</taxon>
        <taxon>Chlorophyta</taxon>
        <taxon>core chlorophytes</taxon>
        <taxon>Trebouxiophyceae</taxon>
        <taxon>Chlorellales</taxon>
        <taxon>Chlorellaceae</taxon>
        <taxon>Chlorella clade</taxon>
        <taxon>Chlorella</taxon>
    </lineage>
</organism>
<feature type="region of interest" description="Disordered" evidence="1">
    <location>
        <begin position="501"/>
        <end position="530"/>
    </location>
</feature>
<reference evidence="2" key="2">
    <citation type="submission" date="2020-11" db="EMBL/GenBank/DDBJ databases">
        <authorList>
            <person name="Cecchin M."/>
            <person name="Marcolungo L."/>
            <person name="Rossato M."/>
            <person name="Girolomoni L."/>
            <person name="Cosentino E."/>
            <person name="Cuine S."/>
            <person name="Li-Beisson Y."/>
            <person name="Delledonne M."/>
            <person name="Ballottari M."/>
        </authorList>
    </citation>
    <scope>NUCLEOTIDE SEQUENCE</scope>
    <source>
        <strain evidence="2">211/11P</strain>
        <tissue evidence="2">Whole cell</tissue>
    </source>
</reference>
<feature type="region of interest" description="Disordered" evidence="1">
    <location>
        <begin position="272"/>
        <end position="313"/>
    </location>
</feature>
<dbReference type="EMBL" id="SIDB01000004">
    <property type="protein sequence ID" value="KAI3433364.1"/>
    <property type="molecule type" value="Genomic_DNA"/>
</dbReference>
<accession>A0A9D4TS04</accession>
<feature type="compositionally biased region" description="Low complexity" evidence="1">
    <location>
        <begin position="393"/>
        <end position="452"/>
    </location>
</feature>
<dbReference type="AlphaFoldDB" id="A0A9D4TS04"/>
<feature type="compositionally biased region" description="Basic and acidic residues" evidence="1">
    <location>
        <begin position="457"/>
        <end position="467"/>
    </location>
</feature>
<feature type="region of interest" description="Disordered" evidence="1">
    <location>
        <begin position="1"/>
        <end position="89"/>
    </location>
</feature>
<feature type="compositionally biased region" description="Pro residues" evidence="1">
    <location>
        <begin position="9"/>
        <end position="18"/>
    </location>
</feature>
<feature type="compositionally biased region" description="Basic and acidic residues" evidence="1">
    <location>
        <begin position="508"/>
        <end position="529"/>
    </location>
</feature>
<dbReference type="Proteomes" id="UP001055712">
    <property type="component" value="Unassembled WGS sequence"/>
</dbReference>
<evidence type="ECO:0000256" key="1">
    <source>
        <dbReference type="SAM" id="MobiDB-lite"/>
    </source>
</evidence>
<keyword evidence="3" id="KW-1185">Reference proteome</keyword>